<protein>
    <submittedName>
        <fullName evidence="1">Uncharacterized protein</fullName>
    </submittedName>
</protein>
<name>A0A2P2NHR8_RHIMU</name>
<evidence type="ECO:0000313" key="1">
    <source>
        <dbReference type="EMBL" id="MBX41940.1"/>
    </source>
</evidence>
<dbReference type="EMBL" id="GGEC01061456">
    <property type="protein sequence ID" value="MBX41940.1"/>
    <property type="molecule type" value="Transcribed_RNA"/>
</dbReference>
<accession>A0A2P2NHR8</accession>
<reference evidence="1" key="1">
    <citation type="submission" date="2018-02" db="EMBL/GenBank/DDBJ databases">
        <title>Rhizophora mucronata_Transcriptome.</title>
        <authorList>
            <person name="Meera S.P."/>
            <person name="Sreeshan A."/>
            <person name="Augustine A."/>
        </authorList>
    </citation>
    <scope>NUCLEOTIDE SEQUENCE</scope>
    <source>
        <tissue evidence="1">Leaf</tissue>
    </source>
</reference>
<organism evidence="1">
    <name type="scientific">Rhizophora mucronata</name>
    <name type="common">Asiatic mangrove</name>
    <dbReference type="NCBI Taxonomy" id="61149"/>
    <lineage>
        <taxon>Eukaryota</taxon>
        <taxon>Viridiplantae</taxon>
        <taxon>Streptophyta</taxon>
        <taxon>Embryophyta</taxon>
        <taxon>Tracheophyta</taxon>
        <taxon>Spermatophyta</taxon>
        <taxon>Magnoliopsida</taxon>
        <taxon>eudicotyledons</taxon>
        <taxon>Gunneridae</taxon>
        <taxon>Pentapetalae</taxon>
        <taxon>rosids</taxon>
        <taxon>fabids</taxon>
        <taxon>Malpighiales</taxon>
        <taxon>Rhizophoraceae</taxon>
        <taxon>Rhizophora</taxon>
    </lineage>
</organism>
<sequence length="76" mass="8689">MMMVNRRWLGRVGECQWAFNLAALIGLDVNSPYFLCCCGPTIIWVVDYCAFLHSSRPNESHWVSPIKKKSHCGCLK</sequence>
<dbReference type="AlphaFoldDB" id="A0A2P2NHR8"/>
<proteinExistence type="predicted"/>